<comment type="caution">
    <text evidence="3">The sequence shown here is derived from an EMBL/GenBank/DDBJ whole genome shotgun (WGS) entry which is preliminary data.</text>
</comment>
<dbReference type="Gene3D" id="3.30.1240.10">
    <property type="match status" value="1"/>
</dbReference>
<evidence type="ECO:0000313" key="4">
    <source>
        <dbReference type="Proteomes" id="UP000316851"/>
    </source>
</evidence>
<dbReference type="NCBIfam" id="TIGR00099">
    <property type="entry name" value="Cof-subfamily"/>
    <property type="match status" value="1"/>
</dbReference>
<dbReference type="RefSeq" id="WP_140914680.1">
    <property type="nucleotide sequence ID" value="NZ_VHHP01000002.1"/>
</dbReference>
<keyword evidence="4" id="KW-1185">Reference proteome</keyword>
<dbReference type="Gene3D" id="3.40.50.1000">
    <property type="entry name" value="HAD superfamily/HAD-like"/>
    <property type="match status" value="1"/>
</dbReference>
<name>A0ABY2Z0C9_9BACT</name>
<evidence type="ECO:0000313" key="3">
    <source>
        <dbReference type="EMBL" id="TPR54335.1"/>
    </source>
</evidence>
<dbReference type="SUPFAM" id="SSF56784">
    <property type="entry name" value="HAD-like"/>
    <property type="match status" value="1"/>
</dbReference>
<organism evidence="3 4">
    <name type="scientific">Metamycoplasma neophronis</name>
    <dbReference type="NCBI Taxonomy" id="872983"/>
    <lineage>
        <taxon>Bacteria</taxon>
        <taxon>Bacillati</taxon>
        <taxon>Mycoplasmatota</taxon>
        <taxon>Mycoplasmoidales</taxon>
        <taxon>Metamycoplasmataceae</taxon>
        <taxon>Metamycoplasma</taxon>
    </lineage>
</organism>
<dbReference type="CDD" id="cd07516">
    <property type="entry name" value="HAD_Pase"/>
    <property type="match status" value="1"/>
</dbReference>
<dbReference type="InterPro" id="IPR036412">
    <property type="entry name" value="HAD-like_sf"/>
</dbReference>
<dbReference type="NCBIfam" id="TIGR01484">
    <property type="entry name" value="HAD-SF-IIB"/>
    <property type="match status" value="1"/>
</dbReference>
<dbReference type="EMBL" id="VHHP01000002">
    <property type="protein sequence ID" value="TPR54335.1"/>
    <property type="molecule type" value="Genomic_DNA"/>
</dbReference>
<dbReference type="PANTHER" id="PTHR10000:SF8">
    <property type="entry name" value="HAD SUPERFAMILY HYDROLASE-LIKE, TYPE 3"/>
    <property type="match status" value="1"/>
</dbReference>
<gene>
    <name evidence="3" type="ORF">FJR74_00985</name>
</gene>
<dbReference type="PANTHER" id="PTHR10000">
    <property type="entry name" value="PHOSPHOSERINE PHOSPHATASE"/>
    <property type="match status" value="1"/>
</dbReference>
<accession>A0ABY2Z0C9</accession>
<protein>
    <submittedName>
        <fullName evidence="3">HAD family phosphatase</fullName>
    </submittedName>
</protein>
<proteinExistence type="inferred from homology"/>
<reference evidence="3" key="1">
    <citation type="submission" date="2019-06" db="EMBL/GenBank/DDBJ databases">
        <title>Mycoplasma neophronis type strain whole genome sequence.</title>
        <authorList>
            <person name="Spergser J."/>
        </authorList>
    </citation>
    <scope>NUCLEOTIDE SEQUENCE [LARGE SCALE GENOMIC DNA]</scope>
    <source>
        <strain evidence="3">DSM 24097</strain>
    </source>
</reference>
<dbReference type="Pfam" id="PF08282">
    <property type="entry name" value="Hydrolase_3"/>
    <property type="match status" value="1"/>
</dbReference>
<dbReference type="Proteomes" id="UP000316851">
    <property type="component" value="Unassembled WGS sequence"/>
</dbReference>
<evidence type="ECO:0000256" key="1">
    <source>
        <dbReference type="ARBA" id="ARBA00001946"/>
    </source>
</evidence>
<sequence length="327" mass="36666">MAFNKESNQRRFLFALDLDGTLLANSATGDIHPKTESAIKRAVKEGHIVSIITGRPWRSTMPVYEKLGLNAIVGNYNGAHIHNPADPFFIPTISYLDLNEVLYILGDEKVKKEISNYAIEGPDWVQLMHRDPNLEKVFGFNQATKFRECINLEKLPLKPTGIVFDAKPTTNVLELLTYLKRRYGDLGEFSSWSKGEGLSPVFDITSIGVDKGKVISLIMRYYNINIDDTVVIGDSYNDLSMYEIGNVGVAPANAEPLIKQLSTVVMKESNKEGAVGHFIDAFLDDPEKFIQMGRDKKKEEQKNVKTVKADSFHTKEEIEASAKAFED</sequence>
<dbReference type="InterPro" id="IPR023214">
    <property type="entry name" value="HAD_sf"/>
</dbReference>
<comment type="similarity">
    <text evidence="2">Belongs to the HAD-like hydrolase superfamily. Cof family.</text>
</comment>
<evidence type="ECO:0000256" key="2">
    <source>
        <dbReference type="ARBA" id="ARBA00034778"/>
    </source>
</evidence>
<dbReference type="PROSITE" id="PS01228">
    <property type="entry name" value="COF_1"/>
    <property type="match status" value="1"/>
</dbReference>
<dbReference type="InterPro" id="IPR000150">
    <property type="entry name" value="Cof"/>
</dbReference>
<comment type="cofactor">
    <cofactor evidence="1">
        <name>Mg(2+)</name>
        <dbReference type="ChEBI" id="CHEBI:18420"/>
    </cofactor>
</comment>
<dbReference type="InterPro" id="IPR006379">
    <property type="entry name" value="HAD-SF_hydro_IIB"/>
</dbReference>